<protein>
    <recommendedName>
        <fullName evidence="7">FAD-binding PCMH-type domain-containing protein</fullName>
    </recommendedName>
</protein>
<dbReference type="Proteomes" id="UP001303115">
    <property type="component" value="Unassembled WGS sequence"/>
</dbReference>
<dbReference type="InterPro" id="IPR050416">
    <property type="entry name" value="FAD-linked_Oxidoreductase"/>
</dbReference>
<sequence length="498" mass="54157">MRLTLALSITAAVLATASPHAKKAAIDACLEAAKVPVDAPGSADWETDSNPFNLRLPYTPAAIAVPTTLEHIQAAVSCAAKVGVKVNPKSGGHSYASFGLGGEDGHLIVQLDRLYNVTLDSKTKIATVQPGARLGHVATALYDQGKRAFSHGTCPGVGVGGHSIHGGFGFSSHTHGLAVDWIAGATVVLANGSAVHVSETENRDLFWALRGAGSNFGIVTAFEFNTFPAPENVTAFEVNLPWNNASAIAKGWGNLQHWLQTGGMPEKLNMRVFANRGQNVLHGLYHGNTTEMKAEVQTLLKTVNSTLSNVRESDWMGGIAHYAYSNEIDITGPGYDTVENFYSKSLVTSALPTEVLESVAQYWEDEARSNTRDWFIIIDMYGGPNSAVTKVPAAATSYPYRDPKDHLFLYELYDRVPNTGSYPANGFSFLDGWVKSFTDGLDESQWGMYVNYADPRMNRTEAQNVYYRKSLPRLREIKKQVDPTELFYYPQAVQPAGL</sequence>
<reference evidence="9" key="1">
    <citation type="journal article" date="2023" name="Mol. Phylogenet. Evol.">
        <title>Genome-scale phylogeny and comparative genomics of the fungal order Sordariales.</title>
        <authorList>
            <person name="Hensen N."/>
            <person name="Bonometti L."/>
            <person name="Westerberg I."/>
            <person name="Brannstrom I.O."/>
            <person name="Guillou S."/>
            <person name="Cros-Aarteil S."/>
            <person name="Calhoun S."/>
            <person name="Haridas S."/>
            <person name="Kuo A."/>
            <person name="Mondo S."/>
            <person name="Pangilinan J."/>
            <person name="Riley R."/>
            <person name="LaButti K."/>
            <person name="Andreopoulos B."/>
            <person name="Lipzen A."/>
            <person name="Chen C."/>
            <person name="Yan M."/>
            <person name="Daum C."/>
            <person name="Ng V."/>
            <person name="Clum A."/>
            <person name="Steindorff A."/>
            <person name="Ohm R.A."/>
            <person name="Martin F."/>
            <person name="Silar P."/>
            <person name="Natvig D.O."/>
            <person name="Lalanne C."/>
            <person name="Gautier V."/>
            <person name="Ament-Velasquez S.L."/>
            <person name="Kruys A."/>
            <person name="Hutchinson M.I."/>
            <person name="Powell A.J."/>
            <person name="Barry K."/>
            <person name="Miller A.N."/>
            <person name="Grigoriev I.V."/>
            <person name="Debuchy R."/>
            <person name="Gladieux P."/>
            <person name="Hiltunen Thoren M."/>
            <person name="Johannesson H."/>
        </authorList>
    </citation>
    <scope>NUCLEOTIDE SEQUENCE [LARGE SCALE GENOMIC DNA]</scope>
    <source>
        <strain evidence="9">CBS 284.82</strain>
    </source>
</reference>
<keyword evidence="9" id="KW-1185">Reference proteome</keyword>
<comment type="caution">
    <text evidence="8">The sequence shown here is derived from an EMBL/GenBank/DDBJ whole genome shotgun (WGS) entry which is preliminary data.</text>
</comment>
<evidence type="ECO:0000256" key="2">
    <source>
        <dbReference type="ARBA" id="ARBA00005466"/>
    </source>
</evidence>
<dbReference type="InterPro" id="IPR016169">
    <property type="entry name" value="FAD-bd_PCMH_sub2"/>
</dbReference>
<evidence type="ECO:0000256" key="5">
    <source>
        <dbReference type="ARBA" id="ARBA00023002"/>
    </source>
</evidence>
<dbReference type="InterPro" id="IPR036318">
    <property type="entry name" value="FAD-bd_PCMH-like_sf"/>
</dbReference>
<dbReference type="Pfam" id="PF01565">
    <property type="entry name" value="FAD_binding_4"/>
    <property type="match status" value="1"/>
</dbReference>
<dbReference type="GO" id="GO:0071949">
    <property type="term" value="F:FAD binding"/>
    <property type="evidence" value="ECO:0007669"/>
    <property type="project" value="InterPro"/>
</dbReference>
<dbReference type="AlphaFoldDB" id="A0AAN6PBE1"/>
<dbReference type="PANTHER" id="PTHR42973">
    <property type="entry name" value="BINDING OXIDOREDUCTASE, PUTATIVE (AFU_ORTHOLOGUE AFUA_1G17690)-RELATED"/>
    <property type="match status" value="1"/>
</dbReference>
<dbReference type="InterPro" id="IPR016166">
    <property type="entry name" value="FAD-bd_PCMH"/>
</dbReference>
<evidence type="ECO:0000256" key="6">
    <source>
        <dbReference type="SAM" id="SignalP"/>
    </source>
</evidence>
<comment type="similarity">
    <text evidence="2">Belongs to the oxygen-dependent FAD-linked oxidoreductase family.</text>
</comment>
<comment type="cofactor">
    <cofactor evidence="1">
        <name>FAD</name>
        <dbReference type="ChEBI" id="CHEBI:57692"/>
    </cofactor>
</comment>
<dbReference type="InterPro" id="IPR006094">
    <property type="entry name" value="Oxid_FAD_bind_N"/>
</dbReference>
<keyword evidence="5" id="KW-0560">Oxidoreductase</keyword>
<feature type="domain" description="FAD-binding PCMH-type" evidence="7">
    <location>
        <begin position="56"/>
        <end position="229"/>
    </location>
</feature>
<name>A0AAN6PBE1_9PEZI</name>
<dbReference type="InterPro" id="IPR012951">
    <property type="entry name" value="BBE"/>
</dbReference>
<dbReference type="SUPFAM" id="SSF56176">
    <property type="entry name" value="FAD-binding/transporter-associated domain-like"/>
    <property type="match status" value="1"/>
</dbReference>
<dbReference type="GO" id="GO:0016491">
    <property type="term" value="F:oxidoreductase activity"/>
    <property type="evidence" value="ECO:0007669"/>
    <property type="project" value="UniProtKB-KW"/>
</dbReference>
<evidence type="ECO:0000313" key="8">
    <source>
        <dbReference type="EMBL" id="KAK4034267.1"/>
    </source>
</evidence>
<accession>A0AAN6PBE1</accession>
<evidence type="ECO:0000256" key="3">
    <source>
        <dbReference type="ARBA" id="ARBA00022630"/>
    </source>
</evidence>
<keyword evidence="4" id="KW-0274">FAD</keyword>
<dbReference type="PROSITE" id="PS51387">
    <property type="entry name" value="FAD_PCMH"/>
    <property type="match status" value="1"/>
</dbReference>
<organism evidence="8 9">
    <name type="scientific">Parachaetomium inaequale</name>
    <dbReference type="NCBI Taxonomy" id="2588326"/>
    <lineage>
        <taxon>Eukaryota</taxon>
        <taxon>Fungi</taxon>
        <taxon>Dikarya</taxon>
        <taxon>Ascomycota</taxon>
        <taxon>Pezizomycotina</taxon>
        <taxon>Sordariomycetes</taxon>
        <taxon>Sordariomycetidae</taxon>
        <taxon>Sordariales</taxon>
        <taxon>Chaetomiaceae</taxon>
        <taxon>Parachaetomium</taxon>
    </lineage>
</organism>
<evidence type="ECO:0000313" key="9">
    <source>
        <dbReference type="Proteomes" id="UP001303115"/>
    </source>
</evidence>
<gene>
    <name evidence="8" type="ORF">C8A01DRAFT_18905</name>
</gene>
<keyword evidence="6" id="KW-0732">Signal</keyword>
<evidence type="ECO:0000256" key="1">
    <source>
        <dbReference type="ARBA" id="ARBA00001974"/>
    </source>
</evidence>
<evidence type="ECO:0000256" key="4">
    <source>
        <dbReference type="ARBA" id="ARBA00022827"/>
    </source>
</evidence>
<dbReference type="Gene3D" id="3.30.465.10">
    <property type="match status" value="1"/>
</dbReference>
<evidence type="ECO:0000259" key="7">
    <source>
        <dbReference type="PROSITE" id="PS51387"/>
    </source>
</evidence>
<feature type="chain" id="PRO_5042854413" description="FAD-binding PCMH-type domain-containing protein" evidence="6">
    <location>
        <begin position="18"/>
        <end position="498"/>
    </location>
</feature>
<keyword evidence="3" id="KW-0285">Flavoprotein</keyword>
<dbReference type="PANTHER" id="PTHR42973:SF39">
    <property type="entry name" value="FAD-BINDING PCMH-TYPE DOMAIN-CONTAINING PROTEIN"/>
    <property type="match status" value="1"/>
</dbReference>
<dbReference type="Gene3D" id="3.40.462.20">
    <property type="match status" value="1"/>
</dbReference>
<dbReference type="Pfam" id="PF08031">
    <property type="entry name" value="BBE"/>
    <property type="match status" value="1"/>
</dbReference>
<feature type="signal peptide" evidence="6">
    <location>
        <begin position="1"/>
        <end position="17"/>
    </location>
</feature>
<dbReference type="EMBL" id="MU854487">
    <property type="protein sequence ID" value="KAK4034267.1"/>
    <property type="molecule type" value="Genomic_DNA"/>
</dbReference>
<proteinExistence type="inferred from homology"/>